<proteinExistence type="predicted"/>
<dbReference type="RefSeq" id="WP_311513471.1">
    <property type="nucleotide sequence ID" value="NZ_JAVREP010000016.1"/>
</dbReference>
<evidence type="ECO:0000313" key="1">
    <source>
        <dbReference type="EMBL" id="MDT0330888.1"/>
    </source>
</evidence>
<comment type="caution">
    <text evidence="1">The sequence shown here is derived from an EMBL/GenBank/DDBJ whole genome shotgun (WGS) entry which is preliminary data.</text>
</comment>
<organism evidence="1 2">
    <name type="scientific">Nocardiopsis lambiniae</name>
    <dbReference type="NCBI Taxonomy" id="3075539"/>
    <lineage>
        <taxon>Bacteria</taxon>
        <taxon>Bacillati</taxon>
        <taxon>Actinomycetota</taxon>
        <taxon>Actinomycetes</taxon>
        <taxon>Streptosporangiales</taxon>
        <taxon>Nocardiopsidaceae</taxon>
        <taxon>Nocardiopsis</taxon>
    </lineage>
</organism>
<name>A0ABU2MDY5_9ACTN</name>
<dbReference type="Proteomes" id="UP001183390">
    <property type="component" value="Unassembled WGS sequence"/>
</dbReference>
<reference evidence="2" key="1">
    <citation type="submission" date="2023-07" db="EMBL/GenBank/DDBJ databases">
        <title>30 novel species of actinomycetes from the DSMZ collection.</title>
        <authorList>
            <person name="Nouioui I."/>
        </authorList>
    </citation>
    <scope>NUCLEOTIDE SEQUENCE [LARGE SCALE GENOMIC DNA]</scope>
    <source>
        <strain evidence="2">DSM 44743</strain>
    </source>
</reference>
<gene>
    <name evidence="1" type="ORF">RM479_20910</name>
</gene>
<evidence type="ECO:0000313" key="2">
    <source>
        <dbReference type="Proteomes" id="UP001183390"/>
    </source>
</evidence>
<protein>
    <submittedName>
        <fullName evidence="1">Uncharacterized protein</fullName>
    </submittedName>
</protein>
<keyword evidence="2" id="KW-1185">Reference proteome</keyword>
<sequence>MTLIFKPETVGEFITLRGNLAATYLSAIGVLRTLEAEAEVTTPPRRERLRAELDAVDIVPITNPADQRW</sequence>
<dbReference type="EMBL" id="JAVREP010000016">
    <property type="protein sequence ID" value="MDT0330888.1"/>
    <property type="molecule type" value="Genomic_DNA"/>
</dbReference>
<accession>A0ABU2MDY5</accession>